<proteinExistence type="inferred from homology"/>
<name>A0A382A2D1_9ZZZZ</name>
<evidence type="ECO:0000313" key="6">
    <source>
        <dbReference type="EMBL" id="SVA95549.1"/>
    </source>
</evidence>
<feature type="domain" description="Glucose-methanol-choline oxidoreductase N-terminal" evidence="5">
    <location>
        <begin position="6"/>
        <end position="20"/>
    </location>
</feature>
<dbReference type="PANTHER" id="PTHR11552">
    <property type="entry name" value="GLUCOSE-METHANOL-CHOLINE GMC OXIDOREDUCTASE"/>
    <property type="match status" value="1"/>
</dbReference>
<dbReference type="PANTHER" id="PTHR11552:SF147">
    <property type="entry name" value="CHOLINE DEHYDROGENASE, MITOCHONDRIAL"/>
    <property type="match status" value="1"/>
</dbReference>
<dbReference type="InterPro" id="IPR036188">
    <property type="entry name" value="FAD/NAD-bd_sf"/>
</dbReference>
<dbReference type="PROSITE" id="PS00624">
    <property type="entry name" value="GMC_OXRED_2"/>
    <property type="match status" value="1"/>
</dbReference>
<accession>A0A382A2D1</accession>
<dbReference type="AlphaFoldDB" id="A0A382A2D1"/>
<evidence type="ECO:0000256" key="3">
    <source>
        <dbReference type="ARBA" id="ARBA00022630"/>
    </source>
</evidence>
<keyword evidence="4" id="KW-0274">FAD</keyword>
<dbReference type="SUPFAM" id="SSF51905">
    <property type="entry name" value="FAD/NAD(P)-binding domain"/>
    <property type="match status" value="1"/>
</dbReference>
<gene>
    <name evidence="6" type="ORF">METZ01_LOCUS148403</name>
</gene>
<sequence>VLISCGSINSPKLLQLSGVGDAKDLQQVGIQVIHNLPGVGKNLQDHLEMYVQHECKKPVTLYGLFNNPFLKLYYGAQWFLFNKGLLAHSHLELGGFARSSTDFDHPNIQFHFFPSLVINHGLENPDKHAFQFHAYPNRPTSRGWVKLRTSNPNDMPIIQFNYLETEGDRQQMRDCVKISRKIFSQKSFKEYLGKEISPGIDIQNNDELDEVIRNTSETAYHPSCTNMMGIDSMSVVDTDTKVYGIANLRVVDSSILPDIVSGNLNASTVMIAEKASDIILGKQEAEPVEIDFYKAA</sequence>
<dbReference type="Pfam" id="PF00732">
    <property type="entry name" value="GMC_oxred_N"/>
    <property type="match status" value="1"/>
</dbReference>
<dbReference type="SUPFAM" id="SSF54373">
    <property type="entry name" value="FAD-linked reductases, C-terminal domain"/>
    <property type="match status" value="1"/>
</dbReference>
<dbReference type="GO" id="GO:0050660">
    <property type="term" value="F:flavin adenine dinucleotide binding"/>
    <property type="evidence" value="ECO:0007669"/>
    <property type="project" value="InterPro"/>
</dbReference>
<dbReference type="Gene3D" id="3.50.50.60">
    <property type="entry name" value="FAD/NAD(P)-binding domain"/>
    <property type="match status" value="1"/>
</dbReference>
<feature type="non-terminal residue" evidence="6">
    <location>
        <position position="1"/>
    </location>
</feature>
<dbReference type="EMBL" id="UINC01023588">
    <property type="protein sequence ID" value="SVA95549.1"/>
    <property type="molecule type" value="Genomic_DNA"/>
</dbReference>
<reference evidence="6" key="1">
    <citation type="submission" date="2018-05" db="EMBL/GenBank/DDBJ databases">
        <authorList>
            <person name="Lanie J.A."/>
            <person name="Ng W.-L."/>
            <person name="Kazmierczak K.M."/>
            <person name="Andrzejewski T.M."/>
            <person name="Davidsen T.M."/>
            <person name="Wayne K.J."/>
            <person name="Tettelin H."/>
            <person name="Glass J.I."/>
            <person name="Rusch D."/>
            <person name="Podicherti R."/>
            <person name="Tsui H.-C.T."/>
            <person name="Winkler M.E."/>
        </authorList>
    </citation>
    <scope>NUCLEOTIDE SEQUENCE</scope>
</reference>
<dbReference type="Gene3D" id="3.30.560.10">
    <property type="entry name" value="Glucose Oxidase, domain 3"/>
    <property type="match status" value="1"/>
</dbReference>
<organism evidence="6">
    <name type="scientific">marine metagenome</name>
    <dbReference type="NCBI Taxonomy" id="408172"/>
    <lineage>
        <taxon>unclassified sequences</taxon>
        <taxon>metagenomes</taxon>
        <taxon>ecological metagenomes</taxon>
    </lineage>
</organism>
<dbReference type="InterPro" id="IPR012132">
    <property type="entry name" value="GMC_OxRdtase"/>
</dbReference>
<dbReference type="Pfam" id="PF05199">
    <property type="entry name" value="GMC_oxred_C"/>
    <property type="match status" value="1"/>
</dbReference>
<comment type="similarity">
    <text evidence="2">Belongs to the GMC oxidoreductase family.</text>
</comment>
<dbReference type="GO" id="GO:0008812">
    <property type="term" value="F:choline dehydrogenase activity"/>
    <property type="evidence" value="ECO:0007669"/>
    <property type="project" value="TreeGrafter"/>
</dbReference>
<comment type="cofactor">
    <cofactor evidence="1">
        <name>FAD</name>
        <dbReference type="ChEBI" id="CHEBI:57692"/>
    </cofactor>
</comment>
<evidence type="ECO:0000256" key="1">
    <source>
        <dbReference type="ARBA" id="ARBA00001974"/>
    </source>
</evidence>
<evidence type="ECO:0000259" key="5">
    <source>
        <dbReference type="PROSITE" id="PS00624"/>
    </source>
</evidence>
<keyword evidence="3" id="KW-0285">Flavoprotein</keyword>
<dbReference type="GO" id="GO:0005743">
    <property type="term" value="C:mitochondrial inner membrane"/>
    <property type="evidence" value="ECO:0007669"/>
    <property type="project" value="TreeGrafter"/>
</dbReference>
<dbReference type="InterPro" id="IPR000172">
    <property type="entry name" value="GMC_OxRdtase_N"/>
</dbReference>
<dbReference type="InterPro" id="IPR007867">
    <property type="entry name" value="GMC_OxRtase_C"/>
</dbReference>
<protein>
    <recommendedName>
        <fullName evidence="5">Glucose-methanol-choline oxidoreductase N-terminal domain-containing protein</fullName>
    </recommendedName>
</protein>
<evidence type="ECO:0000256" key="2">
    <source>
        <dbReference type="ARBA" id="ARBA00010790"/>
    </source>
</evidence>
<evidence type="ECO:0000256" key="4">
    <source>
        <dbReference type="ARBA" id="ARBA00022827"/>
    </source>
</evidence>